<feature type="transmembrane region" description="Helical" evidence="7">
    <location>
        <begin position="389"/>
        <end position="406"/>
    </location>
</feature>
<dbReference type="Proteomes" id="UP000504615">
    <property type="component" value="Unplaced"/>
</dbReference>
<keyword evidence="3" id="KW-0813">Transport</keyword>
<dbReference type="PROSITE" id="PS01271">
    <property type="entry name" value="NA_SULFATE"/>
    <property type="match status" value="1"/>
</dbReference>
<evidence type="ECO:0000256" key="7">
    <source>
        <dbReference type="SAM" id="Phobius"/>
    </source>
</evidence>
<dbReference type="OrthoDB" id="6493944at2759"/>
<feature type="transmembrane region" description="Helical" evidence="7">
    <location>
        <begin position="51"/>
        <end position="69"/>
    </location>
</feature>
<feature type="non-terminal residue" evidence="9">
    <location>
        <position position="1"/>
    </location>
</feature>
<feature type="transmembrane region" description="Helical" evidence="7">
    <location>
        <begin position="211"/>
        <end position="230"/>
    </location>
</feature>
<keyword evidence="6 7" id="KW-0472">Membrane</keyword>
<dbReference type="InterPro" id="IPR031312">
    <property type="entry name" value="Na/sul_symport_CS"/>
</dbReference>
<feature type="transmembrane region" description="Helical" evidence="7">
    <location>
        <begin position="158"/>
        <end position="176"/>
    </location>
</feature>
<dbReference type="GeneID" id="105424911"/>
<evidence type="ECO:0000256" key="6">
    <source>
        <dbReference type="ARBA" id="ARBA00023136"/>
    </source>
</evidence>
<feature type="transmembrane region" description="Helical" evidence="7">
    <location>
        <begin position="264"/>
        <end position="285"/>
    </location>
</feature>
<accession>A0A6I9W5D9</accession>
<dbReference type="GO" id="GO:0015141">
    <property type="term" value="F:succinate transmembrane transporter activity"/>
    <property type="evidence" value="ECO:0007669"/>
    <property type="project" value="TreeGrafter"/>
</dbReference>
<dbReference type="Pfam" id="PF00939">
    <property type="entry name" value="Na_sulph_symp"/>
    <property type="match status" value="1"/>
</dbReference>
<dbReference type="RefSeq" id="XP_011633718.1">
    <property type="nucleotide sequence ID" value="XM_011635416.1"/>
</dbReference>
<evidence type="ECO:0000256" key="3">
    <source>
        <dbReference type="ARBA" id="ARBA00022448"/>
    </source>
</evidence>
<evidence type="ECO:0000313" key="8">
    <source>
        <dbReference type="Proteomes" id="UP000504615"/>
    </source>
</evidence>
<evidence type="ECO:0000256" key="4">
    <source>
        <dbReference type="ARBA" id="ARBA00022692"/>
    </source>
</evidence>
<keyword evidence="8" id="KW-1185">Reference proteome</keyword>
<dbReference type="InterPro" id="IPR001898">
    <property type="entry name" value="SLC13A/DASS"/>
</dbReference>
<dbReference type="PANTHER" id="PTHR10283">
    <property type="entry name" value="SOLUTE CARRIER FAMILY 13 MEMBER"/>
    <property type="match status" value="1"/>
</dbReference>
<feature type="transmembrane region" description="Helical" evidence="7">
    <location>
        <begin position="305"/>
        <end position="325"/>
    </location>
</feature>
<gene>
    <name evidence="9" type="primary">LOC105424911</name>
</gene>
<evidence type="ECO:0000256" key="1">
    <source>
        <dbReference type="ARBA" id="ARBA00004141"/>
    </source>
</evidence>
<evidence type="ECO:0000256" key="5">
    <source>
        <dbReference type="ARBA" id="ARBA00022989"/>
    </source>
</evidence>
<dbReference type="PANTHER" id="PTHR10283:SF82">
    <property type="entry name" value="SOLUTE CARRIER FAMILY 13 MEMBER 2"/>
    <property type="match status" value="1"/>
</dbReference>
<keyword evidence="5 7" id="KW-1133">Transmembrane helix</keyword>
<evidence type="ECO:0000313" key="9">
    <source>
        <dbReference type="RefSeq" id="XP_011633718.1"/>
    </source>
</evidence>
<protein>
    <submittedName>
        <fullName evidence="9">Protein I'm not dead yet-like</fullName>
    </submittedName>
</protein>
<dbReference type="AlphaFoldDB" id="A0A6I9W5D9"/>
<feature type="transmembrane region" description="Helical" evidence="7">
    <location>
        <begin position="481"/>
        <end position="501"/>
    </location>
</feature>
<dbReference type="KEGG" id="pbar:105424911"/>
<dbReference type="GO" id="GO:0005886">
    <property type="term" value="C:plasma membrane"/>
    <property type="evidence" value="ECO:0007669"/>
    <property type="project" value="TreeGrafter"/>
</dbReference>
<reference evidence="9" key="1">
    <citation type="submission" date="2025-08" db="UniProtKB">
        <authorList>
            <consortium name="RefSeq"/>
        </authorList>
    </citation>
    <scope>IDENTIFICATION</scope>
</reference>
<organism evidence="8 9">
    <name type="scientific">Pogonomyrmex barbatus</name>
    <name type="common">red harvester ant</name>
    <dbReference type="NCBI Taxonomy" id="144034"/>
    <lineage>
        <taxon>Eukaryota</taxon>
        <taxon>Metazoa</taxon>
        <taxon>Ecdysozoa</taxon>
        <taxon>Arthropoda</taxon>
        <taxon>Hexapoda</taxon>
        <taxon>Insecta</taxon>
        <taxon>Pterygota</taxon>
        <taxon>Neoptera</taxon>
        <taxon>Endopterygota</taxon>
        <taxon>Hymenoptera</taxon>
        <taxon>Apocrita</taxon>
        <taxon>Aculeata</taxon>
        <taxon>Formicoidea</taxon>
        <taxon>Formicidae</taxon>
        <taxon>Myrmicinae</taxon>
        <taxon>Pogonomyrmex</taxon>
    </lineage>
</organism>
<proteinExistence type="inferred from homology"/>
<comment type="similarity">
    <text evidence="2">Belongs to the SLC13A/DASS transporter (TC 2.A.47) family. NADC subfamily.</text>
</comment>
<sequence length="521" mass="57327">FLQEVRCAYVVLIMAGYWVTDCFPMAVTALIPVVMFPALGVLSTMDVATCYMNDTIMVFLGGLILAISIEHSNLHLRLALGVMRTVGCSHANLLGGFCVVTTFISMWITNTAATALMIPIIFAVLRELEQAGLGAIFKTIDVGPGSPPEIRPTKITRAYLLVAAYCSSIGGTGTLVGTGTNLTFKGIYESIFPDAEPIIFTDWMVASLPQMIVNSFLTWLYVRIAFLGFLRPRSKDAQVARIGREGEAVAMEVIQQRYKNLGPISCHETGVATLFILCVFLWLFRKPGFIRGWSELLTDVDLRDSMPVMLVSILMFFIPKDLNFIHSYSKDPKKRPTRSSEGLITWKVIEAKMPWSLMFLLGGGFAISRGSVASCMARRVGEALVPLRYLPPVLILAVVCLFEGLLTEFTSNVGVANITLPVIAEMCVAMEIHPMYLMIPATLMCSFSFRLPVGTPPNAIVAIAGHIPTGWLIAGGCAPSIYAWLVEVLFFPTWGVFVYGIRELPDWVKRVQPDNDTDAYC</sequence>
<feature type="transmembrane region" description="Helical" evidence="7">
    <location>
        <begin position="7"/>
        <end position="31"/>
    </location>
</feature>
<comment type="subcellular location">
    <subcellularLocation>
        <location evidence="1">Membrane</location>
        <topology evidence="1">Multi-pass membrane protein</topology>
    </subcellularLocation>
</comment>
<name>A0A6I9W5D9_9HYME</name>
<dbReference type="GO" id="GO:0015137">
    <property type="term" value="F:citrate transmembrane transporter activity"/>
    <property type="evidence" value="ECO:0007669"/>
    <property type="project" value="TreeGrafter"/>
</dbReference>
<keyword evidence="4 7" id="KW-0812">Transmembrane</keyword>
<evidence type="ECO:0000256" key="2">
    <source>
        <dbReference type="ARBA" id="ARBA00006772"/>
    </source>
</evidence>